<dbReference type="Pfam" id="PF13814">
    <property type="entry name" value="Replic_Relax"/>
    <property type="match status" value="1"/>
</dbReference>
<feature type="region of interest" description="Disordered" evidence="1">
    <location>
        <begin position="25"/>
        <end position="51"/>
    </location>
</feature>
<gene>
    <name evidence="2" type="ORF">GU243_08985</name>
</gene>
<evidence type="ECO:0008006" key="4">
    <source>
        <dbReference type="Google" id="ProtNLM"/>
    </source>
</evidence>
<keyword evidence="3" id="KW-1185">Reference proteome</keyword>
<organism evidence="2 3">
    <name type="scientific">Pseudarthrobacter psychrotolerans</name>
    <dbReference type="NCBI Taxonomy" id="2697569"/>
    <lineage>
        <taxon>Bacteria</taxon>
        <taxon>Bacillati</taxon>
        <taxon>Actinomycetota</taxon>
        <taxon>Actinomycetes</taxon>
        <taxon>Micrococcales</taxon>
        <taxon>Micrococcaceae</taxon>
        <taxon>Pseudarthrobacter</taxon>
    </lineage>
</organism>
<proteinExistence type="predicted"/>
<dbReference type="Proteomes" id="UP000464186">
    <property type="component" value="Chromosome"/>
</dbReference>
<dbReference type="AlphaFoldDB" id="A0A6P1NN11"/>
<protein>
    <recommendedName>
        <fullName evidence="4">Replication-relaxation</fullName>
    </recommendedName>
</protein>
<feature type="region of interest" description="Disordered" evidence="1">
    <location>
        <begin position="1"/>
        <end position="20"/>
    </location>
</feature>
<accession>A0A6P1NN11</accession>
<sequence length="324" mass="35663">MNDKMTLPTGYPTASSQLPASMQVNGEKGATGATNTGATSGTGAHAGPRISSRRLREIQTHLSARDLAILASVDRYRFLTARHLQALHFTQHASATSASRTCRRVLARLRTLRVLGILDRRIGGIRAGSEGLVYYMDTAGDRLQRDVTSSRARKRFDEPSARFLDHTLAIADMAIGIFENATTYGAEVVKLDPEHTATRTYADSYGVAQVLRPDLYVELAAAAGDEEVSAFFIEVDLGHESLPTLLGKCMAYEDYRSTGIEQHQYGGFPRVIWAMDAYRETTAQRRRKSLQDSLERNSRLSAGLYRIQALKDTAAAVVQGLRHD</sequence>
<evidence type="ECO:0000313" key="3">
    <source>
        <dbReference type="Proteomes" id="UP000464186"/>
    </source>
</evidence>
<evidence type="ECO:0000256" key="1">
    <source>
        <dbReference type="SAM" id="MobiDB-lite"/>
    </source>
</evidence>
<evidence type="ECO:0000313" key="2">
    <source>
        <dbReference type="EMBL" id="QHK19850.1"/>
    </source>
</evidence>
<feature type="compositionally biased region" description="Low complexity" evidence="1">
    <location>
        <begin position="30"/>
        <end position="47"/>
    </location>
</feature>
<dbReference type="EMBL" id="CP047898">
    <property type="protein sequence ID" value="QHK19850.1"/>
    <property type="molecule type" value="Genomic_DNA"/>
</dbReference>
<name>A0A6P1NN11_9MICC</name>
<dbReference type="KEGG" id="psey:GU243_08985"/>
<dbReference type="InterPro" id="IPR025855">
    <property type="entry name" value="Replic_Relax"/>
</dbReference>
<reference evidence="2 3" key="1">
    <citation type="submission" date="2020-01" db="EMBL/GenBank/DDBJ databases">
        <title>Pseudarthrobacter psychrotolerans sp. nov., isolated from antarctic soil.</title>
        <authorList>
            <person name="Shin Y."/>
            <person name="Park W."/>
        </authorList>
    </citation>
    <scope>NUCLEOTIDE SEQUENCE [LARGE SCALE GENOMIC DNA]</scope>
    <source>
        <strain evidence="2 3">YJ56</strain>
    </source>
</reference>